<keyword evidence="4" id="KW-1185">Reference proteome</keyword>
<evidence type="ECO:0000256" key="1">
    <source>
        <dbReference type="SAM" id="Phobius"/>
    </source>
</evidence>
<evidence type="ECO:0000313" key="3">
    <source>
        <dbReference type="EMBL" id="KAG8624814.1"/>
    </source>
</evidence>
<sequence>MSQQELAALKAAAIDGRAQTIFYKHAQLQKLRETLVEKSKQIQDAIVSDSGFTLAEAKIEYSLALNTLRTRYAEIADHDKVLDQEYTIAKGKDDASRRLGTGIALIKPSSHNLFFSTVAPLVAAIAAGNVVVIQFENSTRSLPALLKSIIPPALDHDSIVFTISTPQLDLPHTIVISANTESRPANHIASPTSTLSIALVDRNADFDAAARALINARFSFRGRSPHAPDLVLVNEFVKKDLLQALVRAGIASADSTPLANGALEKRKRSYASLRSLISDLEKNDGRVIVQDIRSLDDAIDFLTSNGQSYLTAAYFADLGSASFLNSIPAEVLVGPAFPLGWPALPDASDRYTPDMFSTARPAFVLAGKIQGAELTASTGERNKVLKIKKRSKQLAAGFRFFEQAFLTHFGFVILTTLASLGVAGYWLKTGRG</sequence>
<name>A0A8K0KVQ8_9PEZI</name>
<proteinExistence type="predicted"/>
<dbReference type="OrthoDB" id="5596991at2759"/>
<dbReference type="InterPro" id="IPR015590">
    <property type="entry name" value="Aldehyde_DH_dom"/>
</dbReference>
<dbReference type="EMBL" id="JAESVG020000009">
    <property type="protein sequence ID" value="KAG8624814.1"/>
    <property type="molecule type" value="Genomic_DNA"/>
</dbReference>
<organism evidence="3 4">
    <name type="scientific">Elsinoe batatas</name>
    <dbReference type="NCBI Taxonomy" id="2601811"/>
    <lineage>
        <taxon>Eukaryota</taxon>
        <taxon>Fungi</taxon>
        <taxon>Dikarya</taxon>
        <taxon>Ascomycota</taxon>
        <taxon>Pezizomycotina</taxon>
        <taxon>Dothideomycetes</taxon>
        <taxon>Dothideomycetidae</taxon>
        <taxon>Myriangiales</taxon>
        <taxon>Elsinoaceae</taxon>
        <taxon>Elsinoe</taxon>
    </lineage>
</organism>
<feature type="domain" description="Aldehyde dehydrogenase" evidence="2">
    <location>
        <begin position="16"/>
        <end position="145"/>
    </location>
</feature>
<dbReference type="GO" id="GO:0016620">
    <property type="term" value="F:oxidoreductase activity, acting on the aldehyde or oxo group of donors, NAD or NADP as acceptor"/>
    <property type="evidence" value="ECO:0007669"/>
    <property type="project" value="InterPro"/>
</dbReference>
<keyword evidence="1" id="KW-1133">Transmembrane helix</keyword>
<dbReference type="PANTHER" id="PTHR43111:SF1">
    <property type="entry name" value="ALDEHYDE DEHYDROGENASE B-RELATED"/>
    <property type="match status" value="1"/>
</dbReference>
<evidence type="ECO:0000313" key="4">
    <source>
        <dbReference type="Proteomes" id="UP000809789"/>
    </source>
</evidence>
<dbReference type="Gene3D" id="3.40.605.10">
    <property type="entry name" value="Aldehyde Dehydrogenase, Chain A, domain 1"/>
    <property type="match status" value="1"/>
</dbReference>
<dbReference type="Gene3D" id="3.40.309.10">
    <property type="entry name" value="Aldehyde Dehydrogenase, Chain A, domain 2"/>
    <property type="match status" value="1"/>
</dbReference>
<protein>
    <recommendedName>
        <fullName evidence="2">Aldehyde dehydrogenase domain-containing protein</fullName>
    </recommendedName>
</protein>
<dbReference type="Proteomes" id="UP000809789">
    <property type="component" value="Unassembled WGS sequence"/>
</dbReference>
<dbReference type="InterPro" id="IPR016162">
    <property type="entry name" value="Ald_DH_N"/>
</dbReference>
<keyword evidence="1" id="KW-0472">Membrane</keyword>
<accession>A0A8K0KVQ8</accession>
<comment type="caution">
    <text evidence="3">The sequence shown here is derived from an EMBL/GenBank/DDBJ whole genome shotgun (WGS) entry which is preliminary data.</text>
</comment>
<feature type="transmembrane region" description="Helical" evidence="1">
    <location>
        <begin position="405"/>
        <end position="427"/>
    </location>
</feature>
<dbReference type="AlphaFoldDB" id="A0A8K0KVQ8"/>
<dbReference type="SUPFAM" id="SSF53720">
    <property type="entry name" value="ALDH-like"/>
    <property type="match status" value="1"/>
</dbReference>
<dbReference type="Pfam" id="PF00171">
    <property type="entry name" value="Aldedh"/>
    <property type="match status" value="1"/>
</dbReference>
<dbReference type="PANTHER" id="PTHR43111">
    <property type="entry name" value="ALDEHYDE DEHYDROGENASE B-RELATED"/>
    <property type="match status" value="1"/>
</dbReference>
<reference evidence="3" key="1">
    <citation type="submission" date="2021-07" db="EMBL/GenBank/DDBJ databases">
        <title>Elsinoe batatas strain:CRI-CJ2 Genome sequencing and assembly.</title>
        <authorList>
            <person name="Huang L."/>
        </authorList>
    </citation>
    <scope>NUCLEOTIDE SEQUENCE</scope>
    <source>
        <strain evidence="3">CRI-CJ2</strain>
    </source>
</reference>
<keyword evidence="1" id="KW-0812">Transmembrane</keyword>
<evidence type="ECO:0000259" key="2">
    <source>
        <dbReference type="Pfam" id="PF00171"/>
    </source>
</evidence>
<gene>
    <name evidence="3" type="ORF">KVT40_007881</name>
</gene>
<dbReference type="InterPro" id="IPR016161">
    <property type="entry name" value="Ald_DH/histidinol_DH"/>
</dbReference>
<dbReference type="InterPro" id="IPR016163">
    <property type="entry name" value="Ald_DH_C"/>
</dbReference>